<dbReference type="EMBL" id="JAJSOF020000019">
    <property type="protein sequence ID" value="KAJ4438487.1"/>
    <property type="molecule type" value="Genomic_DNA"/>
</dbReference>
<dbReference type="Proteomes" id="UP001148838">
    <property type="component" value="Unassembled WGS sequence"/>
</dbReference>
<proteinExistence type="predicted"/>
<keyword evidence="2" id="KW-1185">Reference proteome</keyword>
<evidence type="ECO:0000313" key="2">
    <source>
        <dbReference type="Proteomes" id="UP001148838"/>
    </source>
</evidence>
<protein>
    <submittedName>
        <fullName evidence="1">Uncharacterized protein</fullName>
    </submittedName>
</protein>
<evidence type="ECO:0000313" key="1">
    <source>
        <dbReference type="EMBL" id="KAJ4438487.1"/>
    </source>
</evidence>
<name>A0ABQ8SXS6_PERAM</name>
<gene>
    <name evidence="1" type="ORF">ANN_14432</name>
</gene>
<sequence length="183" mass="21430">MAARRLKPLPTTKTVYYTLHNKYVRLDSSVRELFALYFTLSRQTPVVKGGAKHCFRFSIVNRKSQKLQRVHNSCVRFVCDVRRDDHITPSFQTLNWGSPGKQRGFGTKRAKHQLLVYTDDVNTLGKNPQMIRHLSASNEIFSRYQYFDLEAIDYRTSISDVLKYTIDYVKLFLYRGTNCSWMA</sequence>
<organism evidence="1 2">
    <name type="scientific">Periplaneta americana</name>
    <name type="common">American cockroach</name>
    <name type="synonym">Blatta americana</name>
    <dbReference type="NCBI Taxonomy" id="6978"/>
    <lineage>
        <taxon>Eukaryota</taxon>
        <taxon>Metazoa</taxon>
        <taxon>Ecdysozoa</taxon>
        <taxon>Arthropoda</taxon>
        <taxon>Hexapoda</taxon>
        <taxon>Insecta</taxon>
        <taxon>Pterygota</taxon>
        <taxon>Neoptera</taxon>
        <taxon>Polyneoptera</taxon>
        <taxon>Dictyoptera</taxon>
        <taxon>Blattodea</taxon>
        <taxon>Blattoidea</taxon>
        <taxon>Blattidae</taxon>
        <taxon>Blattinae</taxon>
        <taxon>Periplaneta</taxon>
    </lineage>
</organism>
<accession>A0ABQ8SXS6</accession>
<comment type="caution">
    <text evidence="1">The sequence shown here is derived from an EMBL/GenBank/DDBJ whole genome shotgun (WGS) entry which is preliminary data.</text>
</comment>
<reference evidence="1 2" key="1">
    <citation type="journal article" date="2022" name="Allergy">
        <title>Genome assembly and annotation of Periplaneta americana reveal a comprehensive cockroach allergen profile.</title>
        <authorList>
            <person name="Wang L."/>
            <person name="Xiong Q."/>
            <person name="Saelim N."/>
            <person name="Wang L."/>
            <person name="Nong W."/>
            <person name="Wan A.T."/>
            <person name="Shi M."/>
            <person name="Liu X."/>
            <person name="Cao Q."/>
            <person name="Hui J.H.L."/>
            <person name="Sookrung N."/>
            <person name="Leung T.F."/>
            <person name="Tungtrongchitr A."/>
            <person name="Tsui S.K.W."/>
        </authorList>
    </citation>
    <scope>NUCLEOTIDE SEQUENCE [LARGE SCALE GENOMIC DNA]</scope>
    <source>
        <strain evidence="1">PWHHKU_190912</strain>
    </source>
</reference>